<feature type="region of interest" description="Disordered" evidence="1">
    <location>
        <begin position="1"/>
        <end position="21"/>
    </location>
</feature>
<evidence type="ECO:0000256" key="1">
    <source>
        <dbReference type="SAM" id="MobiDB-lite"/>
    </source>
</evidence>
<accession>A0A2R8AA76</accession>
<gene>
    <name evidence="2" type="ORF">POI8812_01261</name>
</gene>
<dbReference type="AlphaFoldDB" id="A0A2R8AA76"/>
<dbReference type="OrthoDB" id="7211085at2"/>
<name>A0A2R8AA76_9RHOB</name>
<reference evidence="2 3" key="1">
    <citation type="submission" date="2018-03" db="EMBL/GenBank/DDBJ databases">
        <authorList>
            <person name="Keele B.F."/>
        </authorList>
    </citation>
    <scope>NUCLEOTIDE SEQUENCE [LARGE SCALE GENOMIC DNA]</scope>
    <source>
        <strain evidence="2 3">CeCT 8812</strain>
    </source>
</reference>
<evidence type="ECO:0000313" key="3">
    <source>
        <dbReference type="Proteomes" id="UP000244932"/>
    </source>
</evidence>
<evidence type="ECO:0008006" key="4">
    <source>
        <dbReference type="Google" id="ProtNLM"/>
    </source>
</evidence>
<dbReference type="Proteomes" id="UP000244932">
    <property type="component" value="Unassembled WGS sequence"/>
</dbReference>
<dbReference type="RefSeq" id="WP_108781699.1">
    <property type="nucleotide sequence ID" value="NZ_OMKW01000002.1"/>
</dbReference>
<proteinExistence type="predicted"/>
<sequence length="173" mass="17528">MSVQENVKDELADNAEHAKETVKDHVVSAAETVQSDLKSKAEVEMQRSAGDVSAVADAVRVAGDDLAARDRHAAARLANGAASSLDAVARELDGKSVEDVADAVASFGRRNPLALIGGAAVAGFFLGRFVTATTPGEDDYADESDVAPAAPVATASGPRPVAPMTAGVSNGVS</sequence>
<feature type="region of interest" description="Disordered" evidence="1">
    <location>
        <begin position="137"/>
        <end position="173"/>
    </location>
</feature>
<keyword evidence="3" id="KW-1185">Reference proteome</keyword>
<dbReference type="EMBL" id="OMKW01000002">
    <property type="protein sequence ID" value="SPF28958.1"/>
    <property type="molecule type" value="Genomic_DNA"/>
</dbReference>
<protein>
    <recommendedName>
        <fullName evidence="4">DUF883 domain-containing protein</fullName>
    </recommendedName>
</protein>
<evidence type="ECO:0000313" key="2">
    <source>
        <dbReference type="EMBL" id="SPF28958.1"/>
    </source>
</evidence>
<organism evidence="2 3">
    <name type="scientific">Pontivivens insulae</name>
    <dbReference type="NCBI Taxonomy" id="1639689"/>
    <lineage>
        <taxon>Bacteria</taxon>
        <taxon>Pseudomonadati</taxon>
        <taxon>Pseudomonadota</taxon>
        <taxon>Alphaproteobacteria</taxon>
        <taxon>Rhodobacterales</taxon>
        <taxon>Paracoccaceae</taxon>
        <taxon>Pontivivens</taxon>
    </lineage>
</organism>